<dbReference type="SMART" id="SM00335">
    <property type="entry name" value="ANX"/>
    <property type="match status" value="4"/>
</dbReference>
<dbReference type="InterPro" id="IPR037104">
    <property type="entry name" value="Annexin_sf"/>
</dbReference>
<dbReference type="SUPFAM" id="SSF53300">
    <property type="entry name" value="vWA-like"/>
    <property type="match status" value="2"/>
</dbReference>
<keyword evidence="12 14" id="KW-0111">Calcium/phospholipid-binding</keyword>
<evidence type="ECO:0000256" key="2">
    <source>
        <dbReference type="ARBA" id="ARBA00007831"/>
    </source>
</evidence>
<keyword evidence="9 16" id="KW-1133">Transmembrane helix</keyword>
<evidence type="ECO:0000256" key="11">
    <source>
        <dbReference type="ARBA" id="ARBA00023216"/>
    </source>
</evidence>
<keyword evidence="5 13" id="KW-0479">Metal-binding</keyword>
<dbReference type="PANTHER" id="PTHR16059">
    <property type="entry name" value="ANTHRAX TOXIN RECEPTOR"/>
    <property type="match status" value="1"/>
</dbReference>
<dbReference type="PROSITE" id="PS50234">
    <property type="entry name" value="VWFA"/>
    <property type="match status" value="2"/>
</dbReference>
<dbReference type="Gene3D" id="1.10.220.10">
    <property type="entry name" value="Annexin"/>
    <property type="match status" value="4"/>
</dbReference>
<evidence type="ECO:0000256" key="17">
    <source>
        <dbReference type="SAM" id="SignalP"/>
    </source>
</evidence>
<dbReference type="Pfam" id="PF05587">
    <property type="entry name" value="Anth_Ig"/>
    <property type="match status" value="2"/>
</dbReference>
<dbReference type="GO" id="GO:0004888">
    <property type="term" value="F:transmembrane signaling receptor activity"/>
    <property type="evidence" value="ECO:0007669"/>
    <property type="project" value="TreeGrafter"/>
</dbReference>
<gene>
    <name evidence="19" type="ORF">LTLLF_156100</name>
</gene>
<evidence type="ECO:0000256" key="9">
    <source>
        <dbReference type="ARBA" id="ARBA00022989"/>
    </source>
</evidence>
<sequence length="1045" mass="116609">MRDLSPQVSRFVHLLLLLLLLLSVPLVSVQCSRHPHSGQNPYHEYAARFYGYEDWRSRQATVDAEEVLQYCDGDFDVYFVFDKSSAVADWAGIFTAWEDMVEKYVKLLTYYISFSQPCFVLSPNLRMSFILFDDKVTVKMPLTADRKEIRNELTSAETVLIHGLTYLDEALEKVNEQIQMANAGATTRSSLIIIVVWGKMSPRVVKASKKELNGIADNEDKVFIVEGPAMMFHELVDTIGTLTCLELRSIEPSSLCIEEDDPLILKGYGFHNAQELSEVICRFKFSDSKVIAEPSKQVVLSTMVLALLMIPVLLWWIWWLCCRQPPKARPSPVPQPKGNVAVCNFNPPSCHQLPLMWSRSSDQAKSLRYRGPGWKLFHRLSKGSKSYQQRQVQQMRQNWSQGESPMSEDCLGVFDLYIILDNPKMRISVITFSTEAEVIIPLTSDREEIQKGLLTLLEEVPDGFTHMQKGIHKAIEQIQKANLEGTNINSVIIALTDGTLMDKPFKQTVDEAQKARELGATIFTVGVHDFDKTQMVEIADSPSHSLAVQKGFSALQSIVDTLAAKTCIEVLSVQPSYVCIKGAYQVNISGRGFINAKDMSQVICRFTFNDSRIVDEGPTDMNDKSISCPGPRIQRAGEEVSLQVSLNNGISFIGNKLIITGTNCGSTRRKKKPPPPDPEKDPEENQSPPPISPPAPPIPPSSPSPVNPSPTVIVACCGCGGRGIQIEQEGVTVKGSSHFNPDPDAETLYKAMKGIGTNEQAIIDVLTKRSNVQRQQIAKSFKAQFGKDLTETLKSELSGKFERLIVALMYPPYRYEAKELHDAMKGLGTKEGVIIEILASRTKNQLKEIMKAYEEDYGTNLEEDIQADTSGYLERILVCLLQGSRDDVSGFVDPGLALQDAQDLYAAGEKIHGTDEMKFITILCTRSATHLMRVFEEYEKIANKSIEDSIKSETHGSLEEAMLTVVRCTRNLHSYFAERLHYAMKGAGTRDGTLIRNIVSRSEIDLNLIKGQFQKMYGKTLSSMIMNDTSGDYKNALLNLVGSDP</sequence>
<dbReference type="Gene3D" id="2.60.40.10">
    <property type="entry name" value="Immunoglobulins"/>
    <property type="match status" value="1"/>
</dbReference>
<reference evidence="19" key="1">
    <citation type="submission" date="2020-03" db="EMBL/GenBank/DDBJ databases">
        <title>Studies in the Genomics of Life Span.</title>
        <authorList>
            <person name="Glass D."/>
        </authorList>
    </citation>
    <scope>NUCLEOTIDE SEQUENCE</scope>
    <source>
        <strain evidence="19">LTLLF</strain>
        <tissue evidence="19">Muscle</tissue>
    </source>
</reference>
<evidence type="ECO:0000313" key="19">
    <source>
        <dbReference type="EMBL" id="KAH0510247.1"/>
    </source>
</evidence>
<evidence type="ECO:0000256" key="15">
    <source>
        <dbReference type="SAM" id="MobiDB-lite"/>
    </source>
</evidence>
<organism evidence="19 20">
    <name type="scientific">Microtus ochrogaster</name>
    <name type="common">Prairie vole</name>
    <dbReference type="NCBI Taxonomy" id="79684"/>
    <lineage>
        <taxon>Eukaryota</taxon>
        <taxon>Metazoa</taxon>
        <taxon>Chordata</taxon>
        <taxon>Craniata</taxon>
        <taxon>Vertebrata</taxon>
        <taxon>Euteleostomi</taxon>
        <taxon>Mammalia</taxon>
        <taxon>Eutheria</taxon>
        <taxon>Euarchontoglires</taxon>
        <taxon>Glires</taxon>
        <taxon>Rodentia</taxon>
        <taxon>Myomorpha</taxon>
        <taxon>Muroidea</taxon>
        <taxon>Cricetidae</taxon>
        <taxon>Arvicolinae</taxon>
        <taxon>Microtus</taxon>
    </lineage>
</organism>
<dbReference type="InterPro" id="IPR013783">
    <property type="entry name" value="Ig-like_fold"/>
</dbReference>
<keyword evidence="6 17" id="KW-0732">Signal</keyword>
<feature type="binding site" evidence="13">
    <location>
        <position position="988"/>
    </location>
    <ligand>
        <name>Ca(2+)</name>
        <dbReference type="ChEBI" id="CHEBI:29108"/>
    </ligand>
</feature>
<evidence type="ECO:0000256" key="16">
    <source>
        <dbReference type="SAM" id="Phobius"/>
    </source>
</evidence>
<dbReference type="InterPro" id="IPR018502">
    <property type="entry name" value="Annexin_repeat"/>
</dbReference>
<dbReference type="FunFam" id="1.10.220.10:FF:000001">
    <property type="entry name" value="Annexin"/>
    <property type="match status" value="1"/>
</dbReference>
<proteinExistence type="inferred from homology"/>
<dbReference type="GO" id="GO:0005544">
    <property type="term" value="F:calcium-dependent phospholipid binding"/>
    <property type="evidence" value="ECO:0007669"/>
    <property type="project" value="UniProtKB-KW"/>
</dbReference>
<feature type="domain" description="VWFA" evidence="18">
    <location>
        <begin position="76"/>
        <end position="215"/>
    </location>
</feature>
<keyword evidence="4 16" id="KW-0812">Transmembrane</keyword>
<evidence type="ECO:0000259" key="18">
    <source>
        <dbReference type="PROSITE" id="PS50234"/>
    </source>
</evidence>
<evidence type="ECO:0000256" key="4">
    <source>
        <dbReference type="ARBA" id="ARBA00022692"/>
    </source>
</evidence>
<comment type="caution">
    <text evidence="19">The sequence shown here is derived from an EMBL/GenBank/DDBJ whole genome shotgun (WGS) entry which is preliminary data.</text>
</comment>
<feature type="compositionally biased region" description="Pro residues" evidence="15">
    <location>
        <begin position="687"/>
        <end position="707"/>
    </location>
</feature>
<dbReference type="PRINTS" id="PR00196">
    <property type="entry name" value="ANNEXIN"/>
</dbReference>
<dbReference type="Pfam" id="PF00092">
    <property type="entry name" value="VWA"/>
    <property type="match status" value="2"/>
</dbReference>
<keyword evidence="11 14" id="KW-0041">Annexin</keyword>
<dbReference type="Pfam" id="PF00191">
    <property type="entry name" value="Annexin"/>
    <property type="match status" value="4"/>
</dbReference>
<dbReference type="EMBL" id="JAATJU010022565">
    <property type="protein sequence ID" value="KAH0510247.1"/>
    <property type="molecule type" value="Genomic_DNA"/>
</dbReference>
<feature type="binding site" evidence="13">
    <location>
        <position position="986"/>
    </location>
    <ligand>
        <name>Ca(2+)</name>
        <dbReference type="ChEBI" id="CHEBI:29108"/>
    </ligand>
</feature>
<evidence type="ECO:0000256" key="8">
    <source>
        <dbReference type="ARBA" id="ARBA00022837"/>
    </source>
</evidence>
<evidence type="ECO:0000256" key="7">
    <source>
        <dbReference type="ARBA" id="ARBA00022737"/>
    </source>
</evidence>
<dbReference type="InterPro" id="IPR018252">
    <property type="entry name" value="Annexin_repeat_CS"/>
</dbReference>
<dbReference type="InterPro" id="IPR009115">
    <property type="entry name" value="ANX8"/>
</dbReference>
<dbReference type="SUPFAM" id="SSF47874">
    <property type="entry name" value="Annexin"/>
    <property type="match status" value="1"/>
</dbReference>
<feature type="transmembrane region" description="Helical" evidence="16">
    <location>
        <begin position="298"/>
        <end position="321"/>
    </location>
</feature>
<keyword evidence="10 16" id="KW-0472">Membrane</keyword>
<keyword evidence="7 14" id="KW-0677">Repeat</keyword>
<dbReference type="GO" id="GO:0005886">
    <property type="term" value="C:plasma membrane"/>
    <property type="evidence" value="ECO:0007669"/>
    <property type="project" value="TreeGrafter"/>
</dbReference>
<keyword evidence="8 13" id="KW-0106">Calcium</keyword>
<dbReference type="AlphaFoldDB" id="A0A8J6L083"/>
<dbReference type="PROSITE" id="PS51897">
    <property type="entry name" value="ANNEXIN_2"/>
    <property type="match status" value="4"/>
</dbReference>
<dbReference type="FunFam" id="1.10.220.10:FF:000003">
    <property type="entry name" value="Annexin"/>
    <property type="match status" value="1"/>
</dbReference>
<dbReference type="FunFam" id="1.10.220.10:FF:000004">
    <property type="entry name" value="Annexin"/>
    <property type="match status" value="1"/>
</dbReference>
<dbReference type="SMART" id="SM00327">
    <property type="entry name" value="VWA"/>
    <property type="match status" value="1"/>
</dbReference>
<dbReference type="FunFam" id="3.40.50.410:FF:000024">
    <property type="entry name" value="Anthrax toxin receptor"/>
    <property type="match status" value="1"/>
</dbReference>
<evidence type="ECO:0000313" key="20">
    <source>
        <dbReference type="Proteomes" id="UP000710432"/>
    </source>
</evidence>
<comment type="similarity">
    <text evidence="2 14">Belongs to the annexin family.</text>
</comment>
<comment type="domain">
    <text evidence="14">A pair of annexin repeats may form one binding site for calcium and phospholipid.</text>
</comment>
<evidence type="ECO:0000256" key="13">
    <source>
        <dbReference type="PIRSR" id="PIRSR609115-1"/>
    </source>
</evidence>
<evidence type="ECO:0000256" key="6">
    <source>
        <dbReference type="ARBA" id="ARBA00022729"/>
    </source>
</evidence>
<name>A0A8J6L083_MICOH</name>
<evidence type="ECO:0000256" key="10">
    <source>
        <dbReference type="ARBA" id="ARBA00023136"/>
    </source>
</evidence>
<dbReference type="InterPro" id="IPR036465">
    <property type="entry name" value="vWFA_dom_sf"/>
</dbReference>
<feature type="binding site" evidence="13">
    <location>
        <position position="1028"/>
    </location>
    <ligand>
        <name>Ca(2+)</name>
        <dbReference type="ChEBI" id="CHEBI:29108"/>
    </ligand>
</feature>
<feature type="region of interest" description="Disordered" evidence="15">
    <location>
        <begin position="663"/>
        <end position="707"/>
    </location>
</feature>
<feature type="binding site" evidence="13">
    <location>
        <position position="984"/>
    </location>
    <ligand>
        <name>Ca(2+)</name>
        <dbReference type="ChEBI" id="CHEBI:29108"/>
    </ligand>
</feature>
<evidence type="ECO:0000256" key="5">
    <source>
        <dbReference type="ARBA" id="ARBA00022723"/>
    </source>
</evidence>
<accession>A0A8J6L083</accession>
<comment type="similarity">
    <text evidence="3">Belongs to the ATR family.</text>
</comment>
<dbReference type="PANTHER" id="PTHR16059:SF16">
    <property type="entry name" value="ANTHRAX TOXIN RECEPTOR-LIKE"/>
    <property type="match status" value="1"/>
</dbReference>
<feature type="signal peptide" evidence="17">
    <location>
        <begin position="1"/>
        <end position="31"/>
    </location>
</feature>
<dbReference type="InterPro" id="IPR002035">
    <property type="entry name" value="VWF_A"/>
</dbReference>
<dbReference type="PRINTS" id="PR01808">
    <property type="entry name" value="ANNEXINVIII"/>
</dbReference>
<feature type="domain" description="VWFA" evidence="18">
    <location>
        <begin position="421"/>
        <end position="562"/>
    </location>
</feature>
<feature type="chain" id="PRO_5035229700" description="Annexin" evidence="17">
    <location>
        <begin position="32"/>
        <end position="1045"/>
    </location>
</feature>
<dbReference type="InterPro" id="IPR008400">
    <property type="entry name" value="Anthrax_toxin_rcpt_extracel"/>
</dbReference>
<comment type="subcellular location">
    <subcellularLocation>
        <location evidence="1">Membrane</location>
        <topology evidence="1">Single-pass type I membrane protein</topology>
    </subcellularLocation>
</comment>
<dbReference type="InterPro" id="IPR001464">
    <property type="entry name" value="Annexin"/>
</dbReference>
<dbReference type="FunFam" id="1.10.220.10:FF:000002">
    <property type="entry name" value="Annexin"/>
    <property type="match status" value="1"/>
</dbReference>
<evidence type="ECO:0000256" key="3">
    <source>
        <dbReference type="ARBA" id="ARBA00008095"/>
    </source>
</evidence>
<dbReference type="Proteomes" id="UP000710432">
    <property type="component" value="Unassembled WGS sequence"/>
</dbReference>
<evidence type="ECO:0000256" key="12">
    <source>
        <dbReference type="ARBA" id="ARBA00023302"/>
    </source>
</evidence>
<dbReference type="GO" id="GO:0009986">
    <property type="term" value="C:cell surface"/>
    <property type="evidence" value="ECO:0007669"/>
    <property type="project" value="TreeGrafter"/>
</dbReference>
<dbReference type="PROSITE" id="PS00223">
    <property type="entry name" value="ANNEXIN_1"/>
    <property type="match status" value="3"/>
</dbReference>
<protein>
    <recommendedName>
        <fullName evidence="14">Annexin</fullName>
    </recommendedName>
</protein>
<evidence type="ECO:0000256" key="14">
    <source>
        <dbReference type="RuleBase" id="RU003540"/>
    </source>
</evidence>
<evidence type="ECO:0000256" key="1">
    <source>
        <dbReference type="ARBA" id="ARBA00004479"/>
    </source>
</evidence>
<dbReference type="Gene3D" id="3.40.50.410">
    <property type="entry name" value="von Willebrand factor, type A domain"/>
    <property type="match status" value="2"/>
</dbReference>
<dbReference type="GO" id="GO:0005509">
    <property type="term" value="F:calcium ion binding"/>
    <property type="evidence" value="ECO:0007669"/>
    <property type="project" value="InterPro"/>
</dbReference>